<accession>A0AAD5LYY9</accession>
<sequence length="138" mass="15956">MGGLGSQCQHSARNRYASTTTEYVTMRCGRLMSAVAKGGTEIASHWPLPFRMMWVRKPVPSVQHLNRRGTRWWTGSTGPITDKYSRSFKSTTMACISKPRRDTDPTKLLQVRSGGECTPFERKRQHRCKRNNSWWEYD</sequence>
<keyword evidence="2" id="KW-1185">Reference proteome</keyword>
<gene>
    <name evidence="1" type="ORF">KIN20_001834</name>
</gene>
<reference evidence="1" key="1">
    <citation type="submission" date="2021-06" db="EMBL/GenBank/DDBJ databases">
        <title>Parelaphostrongylus tenuis whole genome reference sequence.</title>
        <authorList>
            <person name="Garwood T.J."/>
            <person name="Larsen P.A."/>
            <person name="Fountain-Jones N.M."/>
            <person name="Garbe J.R."/>
            <person name="Macchietto M.G."/>
            <person name="Kania S.A."/>
            <person name="Gerhold R.W."/>
            <person name="Richards J.E."/>
            <person name="Wolf T.M."/>
        </authorList>
    </citation>
    <scope>NUCLEOTIDE SEQUENCE</scope>
    <source>
        <strain evidence="1">MNPRO001-30</strain>
        <tissue evidence="1">Meninges</tissue>
    </source>
</reference>
<protein>
    <submittedName>
        <fullName evidence="1">Uncharacterized protein</fullName>
    </submittedName>
</protein>
<evidence type="ECO:0000313" key="2">
    <source>
        <dbReference type="Proteomes" id="UP001196413"/>
    </source>
</evidence>
<dbReference type="AlphaFoldDB" id="A0AAD5LYY9"/>
<dbReference type="EMBL" id="JAHQIW010000239">
    <property type="protein sequence ID" value="KAJ1346908.1"/>
    <property type="molecule type" value="Genomic_DNA"/>
</dbReference>
<evidence type="ECO:0000313" key="1">
    <source>
        <dbReference type="EMBL" id="KAJ1346908.1"/>
    </source>
</evidence>
<comment type="caution">
    <text evidence="1">The sequence shown here is derived from an EMBL/GenBank/DDBJ whole genome shotgun (WGS) entry which is preliminary data.</text>
</comment>
<proteinExistence type="predicted"/>
<dbReference type="Proteomes" id="UP001196413">
    <property type="component" value="Unassembled WGS sequence"/>
</dbReference>
<organism evidence="1 2">
    <name type="scientific">Parelaphostrongylus tenuis</name>
    <name type="common">Meningeal worm</name>
    <dbReference type="NCBI Taxonomy" id="148309"/>
    <lineage>
        <taxon>Eukaryota</taxon>
        <taxon>Metazoa</taxon>
        <taxon>Ecdysozoa</taxon>
        <taxon>Nematoda</taxon>
        <taxon>Chromadorea</taxon>
        <taxon>Rhabditida</taxon>
        <taxon>Rhabditina</taxon>
        <taxon>Rhabditomorpha</taxon>
        <taxon>Strongyloidea</taxon>
        <taxon>Metastrongylidae</taxon>
        <taxon>Parelaphostrongylus</taxon>
    </lineage>
</organism>
<name>A0AAD5LYY9_PARTN</name>